<dbReference type="InterPro" id="IPR027417">
    <property type="entry name" value="P-loop_NTPase"/>
</dbReference>
<name>A0A8H3G645_9LECA</name>
<dbReference type="PANTHER" id="PTHR23077">
    <property type="entry name" value="AAA-FAMILY ATPASE"/>
    <property type="match status" value="1"/>
</dbReference>
<dbReference type="InterPro" id="IPR050168">
    <property type="entry name" value="AAA_ATPase_domain"/>
</dbReference>
<evidence type="ECO:0000256" key="1">
    <source>
        <dbReference type="ARBA" id="ARBA00022741"/>
    </source>
</evidence>
<keyword evidence="6" id="KW-1185">Reference proteome</keyword>
<feature type="domain" description="AAA+ ATPase" evidence="4">
    <location>
        <begin position="237"/>
        <end position="372"/>
    </location>
</feature>
<dbReference type="Pfam" id="PF17862">
    <property type="entry name" value="AAA_lid_3"/>
    <property type="match status" value="2"/>
</dbReference>
<keyword evidence="3" id="KW-0175">Coiled coil</keyword>
<dbReference type="EMBL" id="CAJPDT010000072">
    <property type="protein sequence ID" value="CAF9933838.1"/>
    <property type="molecule type" value="Genomic_DNA"/>
</dbReference>
<dbReference type="Gene3D" id="3.40.50.300">
    <property type="entry name" value="P-loop containing nucleotide triphosphate hydrolases"/>
    <property type="match status" value="2"/>
</dbReference>
<dbReference type="OrthoDB" id="27435at2759"/>
<dbReference type="InterPro" id="IPR003960">
    <property type="entry name" value="ATPase_AAA_CS"/>
</dbReference>
<dbReference type="GO" id="GO:0005737">
    <property type="term" value="C:cytoplasm"/>
    <property type="evidence" value="ECO:0007669"/>
    <property type="project" value="TreeGrafter"/>
</dbReference>
<dbReference type="FunFam" id="3.40.50.300:FF:001025">
    <property type="entry name" value="ATPase family, AAA domain-containing 2B"/>
    <property type="match status" value="1"/>
</dbReference>
<dbReference type="GO" id="GO:0016887">
    <property type="term" value="F:ATP hydrolysis activity"/>
    <property type="evidence" value="ECO:0007669"/>
    <property type="project" value="InterPro"/>
</dbReference>
<protein>
    <submittedName>
        <fullName evidence="5">AAA+-type ATPase</fullName>
    </submittedName>
</protein>
<dbReference type="PROSITE" id="PS00674">
    <property type="entry name" value="AAA"/>
    <property type="match status" value="1"/>
</dbReference>
<keyword evidence="2" id="KW-0067">ATP-binding</keyword>
<organism evidence="5 6">
    <name type="scientific">Imshaugia aleurites</name>
    <dbReference type="NCBI Taxonomy" id="172621"/>
    <lineage>
        <taxon>Eukaryota</taxon>
        <taxon>Fungi</taxon>
        <taxon>Dikarya</taxon>
        <taxon>Ascomycota</taxon>
        <taxon>Pezizomycotina</taxon>
        <taxon>Lecanoromycetes</taxon>
        <taxon>OSLEUM clade</taxon>
        <taxon>Lecanoromycetidae</taxon>
        <taxon>Lecanorales</taxon>
        <taxon>Lecanorineae</taxon>
        <taxon>Parmeliaceae</taxon>
        <taxon>Imshaugia</taxon>
    </lineage>
</organism>
<dbReference type="Gene3D" id="1.10.8.60">
    <property type="match status" value="2"/>
</dbReference>
<proteinExistence type="predicted"/>
<evidence type="ECO:0000259" key="4">
    <source>
        <dbReference type="SMART" id="SM00382"/>
    </source>
</evidence>
<dbReference type="InterPro" id="IPR003593">
    <property type="entry name" value="AAA+_ATPase"/>
</dbReference>
<feature type="domain" description="AAA+ ATPase" evidence="4">
    <location>
        <begin position="509"/>
        <end position="644"/>
    </location>
</feature>
<evidence type="ECO:0000313" key="6">
    <source>
        <dbReference type="Proteomes" id="UP000664534"/>
    </source>
</evidence>
<comment type="caution">
    <text evidence="5">The sequence shown here is derived from an EMBL/GenBank/DDBJ whole genome shotgun (WGS) entry which is preliminary data.</text>
</comment>
<dbReference type="SUPFAM" id="SSF52540">
    <property type="entry name" value="P-loop containing nucleoside triphosphate hydrolases"/>
    <property type="match status" value="2"/>
</dbReference>
<dbReference type="GO" id="GO:0005524">
    <property type="term" value="F:ATP binding"/>
    <property type="evidence" value="ECO:0007669"/>
    <property type="project" value="UniProtKB-KW"/>
</dbReference>
<dbReference type="InterPro" id="IPR041569">
    <property type="entry name" value="AAA_lid_3"/>
</dbReference>
<keyword evidence="1" id="KW-0547">Nucleotide-binding</keyword>
<reference evidence="5" key="1">
    <citation type="submission" date="2021-03" db="EMBL/GenBank/DDBJ databases">
        <authorList>
            <person name="Tagirdzhanova G."/>
        </authorList>
    </citation>
    <scope>NUCLEOTIDE SEQUENCE</scope>
</reference>
<dbReference type="InterPro" id="IPR003959">
    <property type="entry name" value="ATPase_AAA_core"/>
</dbReference>
<dbReference type="Pfam" id="PF00004">
    <property type="entry name" value="AAA"/>
    <property type="match status" value="2"/>
</dbReference>
<evidence type="ECO:0000256" key="2">
    <source>
        <dbReference type="ARBA" id="ARBA00022840"/>
    </source>
</evidence>
<evidence type="ECO:0000256" key="3">
    <source>
        <dbReference type="ARBA" id="ARBA00023054"/>
    </source>
</evidence>
<dbReference type="SMART" id="SM00382">
    <property type="entry name" value="AAA"/>
    <property type="match status" value="2"/>
</dbReference>
<dbReference type="AlphaFoldDB" id="A0A8H3G645"/>
<dbReference type="Proteomes" id="UP000664534">
    <property type="component" value="Unassembled WGS sequence"/>
</dbReference>
<sequence>MKEPEYKVRPSAGKDVFRIFLSPSQLLLHKLHAGDVCHLVTLDQSSTRPAVVWPATEKIRDDVVQTSRALQFLYGFKLDSRISIRRGEEAIMDAGEITLCEIPPDEPASALPNLDHEERSGWAWLLKHYLRKAEILSPGMVFDSVEACEERRSFRIQSINSSVDPILYRARPSCKICLQDGDSESPNNSDFGKSLLVVPSERVGGLDKQIKLLNEQFINYSDPHERNTTMPLFYRGYYGGVLLHGASGTGKTTVLRKISEAGWRRVFHIDSTTVGSHNFGEIETAIRRIFSEALYCQPSVIIIDNLESIAGKHNSTDLSPSMNVGQTLCRELDRIDRTQTLAVGATRSLMGIDQDLRRGGRLDLEIEIPIPDSKSRAEILKVLCELPKDKPHSNLERVAARTHGFVGADLDRLLRRAVKIAKAQDRGESSSNLDRRPMEPQALLESMEEAFNSALRLFRPTVLQGITLEIPETKWSDIGGQQEVKDRLEQAVVWPVKYSDRMKQLGLKAKKGLLLYGPPGCSKTMTARATATESGLNFIAVRGAELLNMYVGETERAVREVFAQARAASPCIVFFDEIDAVGAARDYSQQGGIHTVTTLLNEIDGFEELKDVFVLAATNKPEFLDPALIRAGRLSETLYVGLPDLEARRDILQMQPAVNLSDDVDVMALSEMTEGYTGAEIVKICQDTSYACMEKQTRSGEVFRVRSKHFSAALAGVKRSVTPEMVKKYKAWGAGR</sequence>
<dbReference type="PANTHER" id="PTHR23077:SF27">
    <property type="entry name" value="ATPASE FAMILY GENE 2 PROTEIN HOMOLOG A"/>
    <property type="match status" value="1"/>
</dbReference>
<accession>A0A8H3G645</accession>
<evidence type="ECO:0000313" key="5">
    <source>
        <dbReference type="EMBL" id="CAF9933838.1"/>
    </source>
</evidence>
<gene>
    <name evidence="5" type="primary">AFG2</name>
    <name evidence="5" type="ORF">IMSHALPRED_009496</name>
</gene>